<dbReference type="Proteomes" id="UP000007266">
    <property type="component" value="Linkage group 7"/>
</dbReference>
<evidence type="ECO:0000256" key="13">
    <source>
        <dbReference type="SAM" id="Phobius"/>
    </source>
</evidence>
<feature type="domain" description="ABC transmembrane type-1" evidence="15">
    <location>
        <begin position="1000"/>
        <end position="1283"/>
    </location>
</feature>
<evidence type="ECO:0000256" key="9">
    <source>
        <dbReference type="ARBA" id="ARBA00022989"/>
    </source>
</evidence>
<feature type="transmembrane region" description="Helical" evidence="13">
    <location>
        <begin position="540"/>
        <end position="561"/>
    </location>
</feature>
<dbReference type="InterPro" id="IPR044746">
    <property type="entry name" value="ABCC_6TM_D1"/>
</dbReference>
<feature type="domain" description="ABC transmembrane type-1" evidence="15">
    <location>
        <begin position="448"/>
        <end position="666"/>
    </location>
</feature>
<dbReference type="InterPro" id="IPR011527">
    <property type="entry name" value="ABC1_TM_dom"/>
</dbReference>
<dbReference type="EMBL" id="KQ971352">
    <property type="protein sequence ID" value="KYB26696.1"/>
    <property type="molecule type" value="Genomic_DNA"/>
</dbReference>
<keyword evidence="4 13" id="KW-0812">Transmembrane</keyword>
<feature type="transmembrane region" description="Helical" evidence="13">
    <location>
        <begin position="469"/>
        <end position="492"/>
    </location>
</feature>
<dbReference type="GO" id="GO:0005524">
    <property type="term" value="F:ATP binding"/>
    <property type="evidence" value="ECO:0007669"/>
    <property type="project" value="UniProtKB-KW"/>
</dbReference>
<feature type="domain" description="ABC transporter" evidence="14">
    <location>
        <begin position="1316"/>
        <end position="1546"/>
    </location>
</feature>
<feature type="transmembrane region" description="Helical" evidence="13">
    <location>
        <begin position="695"/>
        <end position="714"/>
    </location>
</feature>
<dbReference type="CDD" id="cd18579">
    <property type="entry name" value="ABC_6TM_ABCC_D1"/>
    <property type="match status" value="1"/>
</dbReference>
<dbReference type="CDD" id="cd18580">
    <property type="entry name" value="ABC_6TM_ABCC_D2"/>
    <property type="match status" value="1"/>
</dbReference>
<dbReference type="InterPro" id="IPR027417">
    <property type="entry name" value="P-loop_NTPase"/>
</dbReference>
<feature type="transmembrane region" description="Helical" evidence="13">
    <location>
        <begin position="567"/>
        <end position="585"/>
    </location>
</feature>
<feature type="transmembrane region" description="Helical" evidence="13">
    <location>
        <begin position="180"/>
        <end position="206"/>
    </location>
</feature>
<evidence type="ECO:0000313" key="17">
    <source>
        <dbReference type="Proteomes" id="UP000007266"/>
    </source>
</evidence>
<keyword evidence="8" id="KW-0067">ATP-binding</keyword>
<proteinExistence type="predicted"/>
<feature type="domain" description="ABC transporter" evidence="14">
    <location>
        <begin position="732"/>
        <end position="966"/>
    </location>
</feature>
<reference evidence="16 17" key="1">
    <citation type="journal article" date="2008" name="Nature">
        <title>The genome of the model beetle and pest Tribolium castaneum.</title>
        <authorList>
            <consortium name="Tribolium Genome Sequencing Consortium"/>
            <person name="Richards S."/>
            <person name="Gibbs R.A."/>
            <person name="Weinstock G.M."/>
            <person name="Brown S.J."/>
            <person name="Denell R."/>
            <person name="Beeman R.W."/>
            <person name="Gibbs R."/>
            <person name="Beeman R.W."/>
            <person name="Brown S.J."/>
            <person name="Bucher G."/>
            <person name="Friedrich M."/>
            <person name="Grimmelikhuijzen C.J."/>
            <person name="Klingler M."/>
            <person name="Lorenzen M."/>
            <person name="Richards S."/>
            <person name="Roth S."/>
            <person name="Schroder R."/>
            <person name="Tautz D."/>
            <person name="Zdobnov E.M."/>
            <person name="Muzny D."/>
            <person name="Gibbs R.A."/>
            <person name="Weinstock G.M."/>
            <person name="Attaway T."/>
            <person name="Bell S."/>
            <person name="Buhay C.J."/>
            <person name="Chandrabose M.N."/>
            <person name="Chavez D."/>
            <person name="Clerk-Blankenburg K.P."/>
            <person name="Cree A."/>
            <person name="Dao M."/>
            <person name="Davis C."/>
            <person name="Chacko J."/>
            <person name="Dinh H."/>
            <person name="Dugan-Rocha S."/>
            <person name="Fowler G."/>
            <person name="Garner T.T."/>
            <person name="Garnes J."/>
            <person name="Gnirke A."/>
            <person name="Hawes A."/>
            <person name="Hernandez J."/>
            <person name="Hines S."/>
            <person name="Holder M."/>
            <person name="Hume J."/>
            <person name="Jhangiani S.N."/>
            <person name="Joshi V."/>
            <person name="Khan Z.M."/>
            <person name="Jackson L."/>
            <person name="Kovar C."/>
            <person name="Kowis A."/>
            <person name="Lee S."/>
            <person name="Lewis L.R."/>
            <person name="Margolis J."/>
            <person name="Morgan M."/>
            <person name="Nazareth L.V."/>
            <person name="Nguyen N."/>
            <person name="Okwuonu G."/>
            <person name="Parker D."/>
            <person name="Richards S."/>
            <person name="Ruiz S.J."/>
            <person name="Santibanez J."/>
            <person name="Savard J."/>
            <person name="Scherer S.E."/>
            <person name="Schneider B."/>
            <person name="Sodergren E."/>
            <person name="Tautz D."/>
            <person name="Vattahil S."/>
            <person name="Villasana D."/>
            <person name="White C.S."/>
            <person name="Wright R."/>
            <person name="Park Y."/>
            <person name="Beeman R.W."/>
            <person name="Lord J."/>
            <person name="Oppert B."/>
            <person name="Lorenzen M."/>
            <person name="Brown S."/>
            <person name="Wang L."/>
            <person name="Savard J."/>
            <person name="Tautz D."/>
            <person name="Richards S."/>
            <person name="Weinstock G."/>
            <person name="Gibbs R.A."/>
            <person name="Liu Y."/>
            <person name="Worley K."/>
            <person name="Weinstock G."/>
            <person name="Elsik C.G."/>
            <person name="Reese J.T."/>
            <person name="Elhaik E."/>
            <person name="Landan G."/>
            <person name="Graur D."/>
            <person name="Arensburger P."/>
            <person name="Atkinson P."/>
            <person name="Beeman R.W."/>
            <person name="Beidler J."/>
            <person name="Brown S.J."/>
            <person name="Demuth J.P."/>
            <person name="Drury D.W."/>
            <person name="Du Y.Z."/>
            <person name="Fujiwara H."/>
            <person name="Lorenzen M."/>
            <person name="Maselli V."/>
            <person name="Osanai M."/>
            <person name="Park Y."/>
            <person name="Robertson H.M."/>
            <person name="Tu Z."/>
            <person name="Wang J.J."/>
            <person name="Wang S."/>
            <person name="Richards S."/>
            <person name="Song H."/>
            <person name="Zhang L."/>
            <person name="Sodergren E."/>
            <person name="Werner D."/>
            <person name="Stanke M."/>
            <person name="Morgenstern B."/>
            <person name="Solovyev V."/>
            <person name="Kosarev P."/>
            <person name="Brown G."/>
            <person name="Chen H.C."/>
            <person name="Ermolaeva O."/>
            <person name="Hlavina W."/>
            <person name="Kapustin Y."/>
            <person name="Kiryutin B."/>
            <person name="Kitts P."/>
            <person name="Maglott D."/>
            <person name="Pruitt K."/>
            <person name="Sapojnikov V."/>
            <person name="Souvorov A."/>
            <person name="Mackey A.J."/>
            <person name="Waterhouse R.M."/>
            <person name="Wyder S."/>
            <person name="Zdobnov E.M."/>
            <person name="Zdobnov E.M."/>
            <person name="Wyder S."/>
            <person name="Kriventseva E.V."/>
            <person name="Kadowaki T."/>
            <person name="Bork P."/>
            <person name="Aranda M."/>
            <person name="Bao R."/>
            <person name="Beermann A."/>
            <person name="Berns N."/>
            <person name="Bolognesi R."/>
            <person name="Bonneton F."/>
            <person name="Bopp D."/>
            <person name="Brown S.J."/>
            <person name="Bucher G."/>
            <person name="Butts T."/>
            <person name="Chaumot A."/>
            <person name="Denell R.E."/>
            <person name="Ferrier D.E."/>
            <person name="Friedrich M."/>
            <person name="Gordon C.M."/>
            <person name="Jindra M."/>
            <person name="Klingler M."/>
            <person name="Lan Q."/>
            <person name="Lattorff H.M."/>
            <person name="Laudet V."/>
            <person name="von Levetsow C."/>
            <person name="Liu Z."/>
            <person name="Lutz R."/>
            <person name="Lynch J.A."/>
            <person name="da Fonseca R.N."/>
            <person name="Posnien N."/>
            <person name="Reuter R."/>
            <person name="Roth S."/>
            <person name="Savard J."/>
            <person name="Schinko J.B."/>
            <person name="Schmitt C."/>
            <person name="Schoppmeier M."/>
            <person name="Schroder R."/>
            <person name="Shippy T.D."/>
            <person name="Simonnet F."/>
            <person name="Marques-Souza H."/>
            <person name="Tautz D."/>
            <person name="Tomoyasu Y."/>
            <person name="Trauner J."/>
            <person name="Van der Zee M."/>
            <person name="Vervoort M."/>
            <person name="Wittkopp N."/>
            <person name="Wimmer E.A."/>
            <person name="Yang X."/>
            <person name="Jones A.K."/>
            <person name="Sattelle D.B."/>
            <person name="Ebert P.R."/>
            <person name="Nelson D."/>
            <person name="Scott J.G."/>
            <person name="Beeman R.W."/>
            <person name="Muthukrishnan S."/>
            <person name="Kramer K.J."/>
            <person name="Arakane Y."/>
            <person name="Beeman R.W."/>
            <person name="Zhu Q."/>
            <person name="Hogenkamp D."/>
            <person name="Dixit R."/>
            <person name="Oppert B."/>
            <person name="Jiang H."/>
            <person name="Zou Z."/>
            <person name="Marshall J."/>
            <person name="Elpidina E."/>
            <person name="Vinokurov K."/>
            <person name="Oppert C."/>
            <person name="Zou Z."/>
            <person name="Evans J."/>
            <person name="Lu Z."/>
            <person name="Zhao P."/>
            <person name="Sumathipala N."/>
            <person name="Altincicek B."/>
            <person name="Vilcinskas A."/>
            <person name="Williams M."/>
            <person name="Hultmark D."/>
            <person name="Hetru C."/>
            <person name="Jiang H."/>
            <person name="Grimmelikhuijzen C.J."/>
            <person name="Hauser F."/>
            <person name="Cazzamali G."/>
            <person name="Williamson M."/>
            <person name="Park Y."/>
            <person name="Li B."/>
            <person name="Tanaka Y."/>
            <person name="Predel R."/>
            <person name="Neupert S."/>
            <person name="Schachtner J."/>
            <person name="Verleyen P."/>
            <person name="Raible F."/>
            <person name="Bork P."/>
            <person name="Friedrich M."/>
            <person name="Walden K.K."/>
            <person name="Robertson H.M."/>
            <person name="Angeli S."/>
            <person name="Foret S."/>
            <person name="Bucher G."/>
            <person name="Schuetz S."/>
            <person name="Maleszka R."/>
            <person name="Wimmer E.A."/>
            <person name="Beeman R.W."/>
            <person name="Lorenzen M."/>
            <person name="Tomoyasu Y."/>
            <person name="Miller S.C."/>
            <person name="Grossmann D."/>
            <person name="Bucher G."/>
        </authorList>
    </citation>
    <scope>NUCLEOTIDE SEQUENCE [LARGE SCALE GENOMIC DNA]</scope>
    <source>
        <strain evidence="16 17">Georgia GA2</strain>
    </source>
</reference>
<dbReference type="GO" id="GO:0005886">
    <property type="term" value="C:plasma membrane"/>
    <property type="evidence" value="ECO:0000318"/>
    <property type="project" value="GO_Central"/>
</dbReference>
<dbReference type="eggNOG" id="KOG0054">
    <property type="taxonomic scope" value="Eukaryota"/>
</dbReference>
<dbReference type="Pfam" id="PF00664">
    <property type="entry name" value="ABC_membrane"/>
    <property type="match status" value="2"/>
</dbReference>
<feature type="transmembrane region" description="Helical" evidence="13">
    <location>
        <begin position="1115"/>
        <end position="1136"/>
    </location>
</feature>
<evidence type="ECO:0000256" key="4">
    <source>
        <dbReference type="ARBA" id="ARBA00022692"/>
    </source>
</evidence>
<dbReference type="InParanoid" id="A0A139WFI8"/>
<dbReference type="Pfam" id="PF02949">
    <property type="entry name" value="7tm_6"/>
    <property type="match status" value="1"/>
</dbReference>
<dbReference type="SUPFAM" id="SSF52540">
    <property type="entry name" value="P-loop containing nucleoside triphosphate hydrolases"/>
    <property type="match status" value="2"/>
</dbReference>
<evidence type="ECO:0000256" key="7">
    <source>
        <dbReference type="ARBA" id="ARBA00022741"/>
    </source>
</evidence>
<keyword evidence="2" id="KW-0813">Transport</keyword>
<keyword evidence="3" id="KW-0716">Sensory transduction</keyword>
<dbReference type="PROSITE" id="PS00211">
    <property type="entry name" value="ABC_TRANSPORTER_1"/>
    <property type="match status" value="2"/>
</dbReference>
<evidence type="ECO:0000256" key="12">
    <source>
        <dbReference type="ARBA" id="ARBA00023224"/>
    </source>
</evidence>
<feature type="transmembrane region" description="Helical" evidence="13">
    <location>
        <begin position="1142"/>
        <end position="1162"/>
    </location>
</feature>
<evidence type="ECO:0000259" key="15">
    <source>
        <dbReference type="PROSITE" id="PS50929"/>
    </source>
</evidence>
<dbReference type="GO" id="GO:0140359">
    <property type="term" value="F:ABC-type transporter activity"/>
    <property type="evidence" value="ECO:0000318"/>
    <property type="project" value="GO_Central"/>
</dbReference>
<feature type="transmembrane region" description="Helical" evidence="13">
    <location>
        <begin position="662"/>
        <end position="689"/>
    </location>
</feature>
<dbReference type="SMART" id="SM00382">
    <property type="entry name" value="AAA"/>
    <property type="match status" value="1"/>
</dbReference>
<dbReference type="FunFam" id="3.40.50.300:FF:000163">
    <property type="entry name" value="Multidrug resistance-associated protein member 4"/>
    <property type="match status" value="1"/>
</dbReference>
<dbReference type="PANTHER" id="PTHR24223">
    <property type="entry name" value="ATP-BINDING CASSETTE SUB-FAMILY C"/>
    <property type="match status" value="1"/>
</dbReference>
<keyword evidence="5" id="KW-0552">Olfaction</keyword>
<evidence type="ECO:0000256" key="11">
    <source>
        <dbReference type="ARBA" id="ARBA00023170"/>
    </source>
</evidence>
<comment type="subcellular location">
    <subcellularLocation>
        <location evidence="1">Membrane</location>
        <topology evidence="1">Multi-pass membrane protein</topology>
    </subcellularLocation>
</comment>
<dbReference type="GO" id="GO:0016887">
    <property type="term" value="F:ATP hydrolysis activity"/>
    <property type="evidence" value="ECO:0007669"/>
    <property type="project" value="InterPro"/>
</dbReference>
<evidence type="ECO:0000256" key="2">
    <source>
        <dbReference type="ARBA" id="ARBA00022448"/>
    </source>
</evidence>
<dbReference type="GO" id="GO:0005549">
    <property type="term" value="F:odorant binding"/>
    <property type="evidence" value="ECO:0007669"/>
    <property type="project" value="InterPro"/>
</dbReference>
<keyword evidence="11" id="KW-0675">Receptor</keyword>
<dbReference type="Pfam" id="PF00005">
    <property type="entry name" value="ABC_tran"/>
    <property type="match status" value="2"/>
</dbReference>
<evidence type="ECO:0000256" key="3">
    <source>
        <dbReference type="ARBA" id="ARBA00022606"/>
    </source>
</evidence>
<keyword evidence="10 13" id="KW-0472">Membrane</keyword>
<evidence type="ECO:0000256" key="1">
    <source>
        <dbReference type="ARBA" id="ARBA00004141"/>
    </source>
</evidence>
<feature type="transmembrane region" description="Helical" evidence="13">
    <location>
        <begin position="32"/>
        <end position="52"/>
    </location>
</feature>
<accession>A0A139WFI8</accession>
<dbReference type="InterPro" id="IPR017871">
    <property type="entry name" value="ABC_transporter-like_CS"/>
</dbReference>
<name>A0A139WFI8_TRICA</name>
<keyword evidence="6" id="KW-0677">Repeat</keyword>
<feature type="transmembrane region" description="Helical" evidence="13">
    <location>
        <begin position="269"/>
        <end position="292"/>
    </location>
</feature>
<evidence type="ECO:0000259" key="14">
    <source>
        <dbReference type="PROSITE" id="PS50893"/>
    </source>
</evidence>
<dbReference type="InterPro" id="IPR003439">
    <property type="entry name" value="ABC_transporter-like_ATP-bd"/>
</dbReference>
<keyword evidence="7" id="KW-0547">Nucleotide-binding</keyword>
<feature type="transmembrane region" description="Helical" evidence="13">
    <location>
        <begin position="142"/>
        <end position="160"/>
    </location>
</feature>
<dbReference type="InterPro" id="IPR036640">
    <property type="entry name" value="ABC1_TM_sf"/>
</dbReference>
<evidence type="ECO:0000256" key="6">
    <source>
        <dbReference type="ARBA" id="ARBA00022737"/>
    </source>
</evidence>
<feature type="transmembrane region" description="Helical" evidence="13">
    <location>
        <begin position="1044"/>
        <end position="1064"/>
    </location>
</feature>
<reference evidence="16 17" key="2">
    <citation type="journal article" date="2010" name="Nucleic Acids Res.">
        <title>BeetleBase in 2010: revisions to provide comprehensive genomic information for Tribolium castaneum.</title>
        <authorList>
            <person name="Kim H.S."/>
            <person name="Murphy T."/>
            <person name="Xia J."/>
            <person name="Caragea D."/>
            <person name="Park Y."/>
            <person name="Beeman R.W."/>
            <person name="Lorenzen M.D."/>
            <person name="Butcher S."/>
            <person name="Manak J.R."/>
            <person name="Brown S.J."/>
        </authorList>
    </citation>
    <scope>GENOME REANNOTATION</scope>
    <source>
        <strain evidence="16 17">Georgia GA2</strain>
    </source>
</reference>
<dbReference type="InterPro" id="IPR050173">
    <property type="entry name" value="ABC_transporter_C-like"/>
</dbReference>
<gene>
    <name evidence="16" type="primary">AUGUSTUS-3.0.2_33612</name>
    <name evidence="16" type="ORF">TcasGA2_TC033612</name>
</gene>
<feature type="transmembrane region" description="Helical" evidence="13">
    <location>
        <begin position="1229"/>
        <end position="1249"/>
    </location>
</feature>
<dbReference type="FunFam" id="1.20.1560.10:FF:000014">
    <property type="entry name" value="Multidrug resistance-associated protein member 4"/>
    <property type="match status" value="1"/>
</dbReference>
<dbReference type="InterPro" id="IPR003593">
    <property type="entry name" value="AAA+_ATPase"/>
</dbReference>
<keyword evidence="17" id="KW-1185">Reference proteome</keyword>
<keyword evidence="12" id="KW-0807">Transducer</keyword>
<dbReference type="GO" id="GO:0055085">
    <property type="term" value="P:transmembrane transport"/>
    <property type="evidence" value="ECO:0000318"/>
    <property type="project" value="GO_Central"/>
</dbReference>
<evidence type="ECO:0000313" key="16">
    <source>
        <dbReference type="EMBL" id="KYB26696.1"/>
    </source>
</evidence>
<keyword evidence="9 13" id="KW-1133">Transmembrane helix</keyword>
<dbReference type="Gene3D" id="1.20.1560.10">
    <property type="entry name" value="ABC transporter type 1, transmembrane domain"/>
    <property type="match status" value="2"/>
</dbReference>
<protein>
    <submittedName>
        <fullName evidence="16">Putative multidrug resistance-associated protein lethal(2)03659-like Protein</fullName>
    </submittedName>
</protein>
<sequence length="1546" mass="176833">MPQAQKDAFYFVIDCYNKSGLRKTSPNLRKLVSIYLLLPLLFILYSMIIINIRYKNANIFEIAEVFEAVSTFGQVQPPFNDPKNLKILQLVARKSLLLLHRSLFEEIIQDRSHFWSYDSFGGKIGDKYRQEMQFSVSLIKKMWYASVWSLVFHFCTPFFVTNAVLPDACWIPVDSKCLVIFLYALEMVFYIEVIFLLGSFDAFFLCMCTELKIQFNLLNRTLDKLQTNPETTDEMWLKTLKKCSRHHCFILKVHAKLNRFFSEYFVCQYLINVGGVCIQFFIIIILAILWLFCGINCTKDLSYEIAPSITYKYILRPTIPPQEICAALKTLIIIYNMLRKNDKDEAKKPEKHLKDSANILSHIFFCWSLPIFWKSLKKNLQDADFCGPVHECDAESLENKLQKAWQSEIYFCKNPSIKRALLKTFFGEFAMFGLIHFVGDLILLVGHPFLLKKILDYYSKELAISDTEAYLFCFAFVLLAVIYVTTVNWLLLGEAVLGMKVRLACSALIYRKALKLESNNSVGQTLNLLSNDVKRFDFGFVYLPYMFCITPCEIATVTIIFLMYHNYVGMTGIVILFISAFFILFTGSKISAFRKDIAKYSDFRIRLTNGIVNGIQVIKMYVWENPFTKFVQEIRKSELAAVTKICHYRILMISFKALVHRLLIFVYILIAITCGFTITIQTIFVIITFYEFLKLSIIGVAPVAIVDFTELTITTKRIQEFLLRDRKTNKNRKFEHIPRLSIKSIANKSIQKNSDFKSEIGIYANNLTLKWDPLSPRNTLENVSKREIDAFPGNPWGNLGSVHHWGTVSYASQEAWIFAGNVQQNILFGQNLDTERYQKVIQVCALERDLDLLPNGDLSLVGDRGMMLSGGQKARINLARAVYKNADIYLLDDPLSAVDASVGKRIFHDCIKTFLKGKCVVLVTHQVQHLSQVDRNFILEDGKIIAQGKSQDLGNVHLKKTNDNQQINKTISDEGIPSVQTYTHMAKAYKAYLSDDRKWLFALLVLILSVTVQLVGCGADYVIVLCVSQRRETGIRFFTGNVYFYFYTLLMVLLTVFTLARSWVFVRLGAKASKVLHEKMFARIVRARMSFFSSHNTGEIMNSFSRDMGLVDENVPFVMMEVVHTSFTALGVLVLIAVLNLWFLVPMVVLVILFYFYGVAFIPIARHINKLEGVTRNMVFCHLTNSLQGLTTIRAFHAEEMLIKEFHKHQNLHTSVFYMHHVLHATLRFWIDITCNLYMAFITFSFFLFKDYPLSHIGLAIMQSTIIKGMSSFFMKNWSELDHDMASVGRILTYMKIPPESDSADETQPPPSQGNISFESVSMRYSPTDPFVLKEVTFEVKAGEKIGIIGRTGAGKSSIISALYRLFPFEGQVVLDGVNTQKITLQALRSQISIVPQEPIFFAQTLRKNLDPANQFNDSEIWKALEEVELKELVSNLGKGLETLLSEGGSNFSVGQKQLFCLVRALLHSNKIVVLDEATASIDLKTDDLIQKVIREKFRDCTILTIAHRLHTVMDSDKILVLEAGRVAEFDHPNTYGHSSNVVVDC</sequence>
<evidence type="ECO:0000256" key="10">
    <source>
        <dbReference type="ARBA" id="ARBA00023136"/>
    </source>
</evidence>
<dbReference type="InterPro" id="IPR044726">
    <property type="entry name" value="ABCC_6TM_D2"/>
</dbReference>
<dbReference type="GO" id="GO:0004984">
    <property type="term" value="F:olfactory receptor activity"/>
    <property type="evidence" value="ECO:0007669"/>
    <property type="project" value="InterPro"/>
</dbReference>
<evidence type="ECO:0000256" key="8">
    <source>
        <dbReference type="ARBA" id="ARBA00022840"/>
    </source>
</evidence>
<dbReference type="SUPFAM" id="SSF90123">
    <property type="entry name" value="ABC transporter transmembrane region"/>
    <property type="match status" value="2"/>
</dbReference>
<dbReference type="OMA" id="ANIFEIA"/>
<dbReference type="Gene3D" id="3.40.50.300">
    <property type="entry name" value="P-loop containing nucleotide triphosphate hydrolases"/>
    <property type="match status" value="2"/>
</dbReference>
<dbReference type="PROSITE" id="PS50929">
    <property type="entry name" value="ABC_TM1F"/>
    <property type="match status" value="2"/>
</dbReference>
<evidence type="ECO:0000256" key="5">
    <source>
        <dbReference type="ARBA" id="ARBA00022725"/>
    </source>
</evidence>
<organism evidence="16 17">
    <name type="scientific">Tribolium castaneum</name>
    <name type="common">Red flour beetle</name>
    <dbReference type="NCBI Taxonomy" id="7070"/>
    <lineage>
        <taxon>Eukaryota</taxon>
        <taxon>Metazoa</taxon>
        <taxon>Ecdysozoa</taxon>
        <taxon>Arthropoda</taxon>
        <taxon>Hexapoda</taxon>
        <taxon>Insecta</taxon>
        <taxon>Pterygota</taxon>
        <taxon>Neoptera</taxon>
        <taxon>Endopterygota</taxon>
        <taxon>Coleoptera</taxon>
        <taxon>Polyphaga</taxon>
        <taxon>Cucujiformia</taxon>
        <taxon>Tenebrionidae</taxon>
        <taxon>Tenebrionidae incertae sedis</taxon>
        <taxon>Tribolium</taxon>
    </lineage>
</organism>
<dbReference type="CDD" id="cd03250">
    <property type="entry name" value="ABCC_MRP_domain1"/>
    <property type="match status" value="1"/>
</dbReference>
<dbReference type="FunFam" id="3.40.50.300:FF:000973">
    <property type="entry name" value="Multidrug resistance-associated protein 4"/>
    <property type="match status" value="1"/>
</dbReference>
<feature type="transmembrane region" description="Helical" evidence="13">
    <location>
        <begin position="999"/>
        <end position="1024"/>
    </location>
</feature>
<feature type="transmembrane region" description="Helical" evidence="13">
    <location>
        <begin position="425"/>
        <end position="449"/>
    </location>
</feature>
<dbReference type="PANTHER" id="PTHR24223:SF448">
    <property type="entry name" value="FI20146P1-RELATED"/>
    <property type="match status" value="1"/>
</dbReference>
<dbReference type="GO" id="GO:0007165">
    <property type="term" value="P:signal transduction"/>
    <property type="evidence" value="ECO:0007669"/>
    <property type="project" value="UniProtKB-KW"/>
</dbReference>
<dbReference type="CDD" id="cd03244">
    <property type="entry name" value="ABCC_MRP_domain2"/>
    <property type="match status" value="1"/>
</dbReference>
<dbReference type="PROSITE" id="PS50893">
    <property type="entry name" value="ABC_TRANSPORTER_2"/>
    <property type="match status" value="2"/>
</dbReference>
<dbReference type="InterPro" id="IPR004117">
    <property type="entry name" value="7tm6_olfct_rcpt"/>
</dbReference>